<comment type="similarity">
    <text evidence="2">Belongs to the CDIP1/LITAF family.</text>
</comment>
<sequence length="183" mass="20431">MPSSLPPPYTPLPDPPQSNQLPIYYNQQQQPYPTQPSYLTPPLATANNPSNIINVSSAFTNYPVVYINQIPSGHPCPVCGRITIPVTSYYQGTASWFGGALLCCVFWPLFWLPCVLSSCMDEIDTCPQCGSRLQERKKPWVCYAVLLGQYHTHISSVEVFNYLPDVKCAFEICSLKEGIFSSK</sequence>
<name>A0A9N9GE43_9GLOM</name>
<dbReference type="GO" id="GO:0016020">
    <property type="term" value="C:membrane"/>
    <property type="evidence" value="ECO:0007669"/>
    <property type="project" value="UniProtKB-SubCell"/>
</dbReference>
<evidence type="ECO:0000259" key="6">
    <source>
        <dbReference type="PROSITE" id="PS51837"/>
    </source>
</evidence>
<evidence type="ECO:0000256" key="5">
    <source>
        <dbReference type="ARBA" id="ARBA00023136"/>
    </source>
</evidence>
<dbReference type="AlphaFoldDB" id="A0A9N9GE43"/>
<dbReference type="PANTHER" id="PTHR23292">
    <property type="entry name" value="LIPOPOLYSACCHARIDE-INDUCED TUMOR NECROSIS FACTOR-ALPHA FACTOR"/>
    <property type="match status" value="1"/>
</dbReference>
<keyword evidence="5" id="KW-0472">Membrane</keyword>
<evidence type="ECO:0000256" key="1">
    <source>
        <dbReference type="ARBA" id="ARBA00004170"/>
    </source>
</evidence>
<evidence type="ECO:0000256" key="2">
    <source>
        <dbReference type="ARBA" id="ARBA00005975"/>
    </source>
</evidence>
<comment type="caution">
    <text evidence="7">The sequence shown here is derived from an EMBL/GenBank/DDBJ whole genome shotgun (WGS) entry which is preliminary data.</text>
</comment>
<evidence type="ECO:0000256" key="3">
    <source>
        <dbReference type="ARBA" id="ARBA00022723"/>
    </source>
</evidence>
<dbReference type="PANTHER" id="PTHR23292:SF6">
    <property type="entry name" value="FI16602P1-RELATED"/>
    <property type="match status" value="1"/>
</dbReference>
<accession>A0A9N9GE43</accession>
<keyword evidence="8" id="KW-1185">Reference proteome</keyword>
<keyword evidence="4" id="KW-0862">Zinc</keyword>
<protein>
    <submittedName>
        <fullName evidence="7">13776_t:CDS:1</fullName>
    </submittedName>
</protein>
<evidence type="ECO:0000256" key="4">
    <source>
        <dbReference type="ARBA" id="ARBA00022833"/>
    </source>
</evidence>
<evidence type="ECO:0000313" key="8">
    <source>
        <dbReference type="Proteomes" id="UP000789570"/>
    </source>
</evidence>
<dbReference type="EMBL" id="CAJVPQ010002642">
    <property type="protein sequence ID" value="CAG8603818.1"/>
    <property type="molecule type" value="Genomic_DNA"/>
</dbReference>
<dbReference type="PROSITE" id="PS51837">
    <property type="entry name" value="LITAF"/>
    <property type="match status" value="1"/>
</dbReference>
<dbReference type="InterPro" id="IPR037519">
    <property type="entry name" value="LITAF_fam"/>
</dbReference>
<feature type="domain" description="LITAF" evidence="6">
    <location>
        <begin position="56"/>
        <end position="138"/>
    </location>
</feature>
<dbReference type="SMART" id="SM00714">
    <property type="entry name" value="LITAF"/>
    <property type="match status" value="1"/>
</dbReference>
<organism evidence="7 8">
    <name type="scientific">Funneliformis caledonium</name>
    <dbReference type="NCBI Taxonomy" id="1117310"/>
    <lineage>
        <taxon>Eukaryota</taxon>
        <taxon>Fungi</taxon>
        <taxon>Fungi incertae sedis</taxon>
        <taxon>Mucoromycota</taxon>
        <taxon>Glomeromycotina</taxon>
        <taxon>Glomeromycetes</taxon>
        <taxon>Glomerales</taxon>
        <taxon>Glomeraceae</taxon>
        <taxon>Funneliformis</taxon>
    </lineage>
</organism>
<dbReference type="GO" id="GO:0008270">
    <property type="term" value="F:zinc ion binding"/>
    <property type="evidence" value="ECO:0007669"/>
    <property type="project" value="TreeGrafter"/>
</dbReference>
<dbReference type="Proteomes" id="UP000789570">
    <property type="component" value="Unassembled WGS sequence"/>
</dbReference>
<dbReference type="OrthoDB" id="5599753at2759"/>
<comment type="subcellular location">
    <subcellularLocation>
        <location evidence="1">Membrane</location>
        <topology evidence="1">Peripheral membrane protein</topology>
    </subcellularLocation>
</comment>
<reference evidence="7" key="1">
    <citation type="submission" date="2021-06" db="EMBL/GenBank/DDBJ databases">
        <authorList>
            <person name="Kallberg Y."/>
            <person name="Tangrot J."/>
            <person name="Rosling A."/>
        </authorList>
    </citation>
    <scope>NUCLEOTIDE SEQUENCE</scope>
    <source>
        <strain evidence="7">UK204</strain>
    </source>
</reference>
<gene>
    <name evidence="7" type="ORF">FCALED_LOCUS8721</name>
</gene>
<dbReference type="InterPro" id="IPR006629">
    <property type="entry name" value="LITAF"/>
</dbReference>
<keyword evidence="3" id="KW-0479">Metal-binding</keyword>
<proteinExistence type="inferred from homology"/>
<dbReference type="Pfam" id="PF10601">
    <property type="entry name" value="zf-LITAF-like"/>
    <property type="match status" value="1"/>
</dbReference>
<evidence type="ECO:0000313" key="7">
    <source>
        <dbReference type="EMBL" id="CAG8603818.1"/>
    </source>
</evidence>